<proteinExistence type="predicted"/>
<evidence type="ECO:0000313" key="2">
    <source>
        <dbReference type="EMBL" id="PPR93109.1"/>
    </source>
</evidence>
<name>A0A2P5WPU1_GOSBA</name>
<evidence type="ECO:0000256" key="1">
    <source>
        <dbReference type="SAM" id="MobiDB-lite"/>
    </source>
</evidence>
<dbReference type="AlphaFoldDB" id="A0A2P5WPU1"/>
<sequence>MGMEKHGCPKDKTRFCFFDMGVRHACAVKPWTTIHGRGTLCHHREARRPRSHPQRDVGDRVLPELFQILRARPLTIGCCIDWAAVEQVQLADALRALLSTDPWEWFFAITEPTYLELALELCSTFHLQVVMTINDDPIHAMSVPEFGVALELYTNEFMEEEDMNTLPRNIHISPSLCCKALAPLSSTYDPSRSKASALAPSLRYLHAIHSPSDRAASEGSNLYRPLRDTPCQTLRPPQHRGPVISAYTARSDVLTRHHDYVTHKDDRAPMWDRSSSVPSHSCH</sequence>
<dbReference type="OrthoDB" id="1685790at2759"/>
<reference evidence="2 3" key="1">
    <citation type="submission" date="2015-01" db="EMBL/GenBank/DDBJ databases">
        <title>Genome of allotetraploid Gossypium barbadense reveals genomic plasticity and fiber elongation in cotton evolution.</title>
        <authorList>
            <person name="Chen X."/>
            <person name="Liu X."/>
            <person name="Zhao B."/>
            <person name="Zheng H."/>
            <person name="Hu Y."/>
            <person name="Lu G."/>
            <person name="Yang C."/>
            <person name="Chen J."/>
            <person name="Shan C."/>
            <person name="Zhang L."/>
            <person name="Zhou Y."/>
            <person name="Wang L."/>
            <person name="Guo W."/>
            <person name="Bai Y."/>
            <person name="Ruan J."/>
            <person name="Shangguan X."/>
            <person name="Mao Y."/>
            <person name="Jiang J."/>
            <person name="Zhu Y."/>
            <person name="Lei J."/>
            <person name="Kang H."/>
            <person name="Chen S."/>
            <person name="He X."/>
            <person name="Wang R."/>
            <person name="Wang Y."/>
            <person name="Chen J."/>
            <person name="Wang L."/>
            <person name="Yu S."/>
            <person name="Wang B."/>
            <person name="Wei J."/>
            <person name="Song S."/>
            <person name="Lu X."/>
            <person name="Gao Z."/>
            <person name="Gu W."/>
            <person name="Deng X."/>
            <person name="Ma D."/>
            <person name="Wang S."/>
            <person name="Liang W."/>
            <person name="Fang L."/>
            <person name="Cai C."/>
            <person name="Zhu X."/>
            <person name="Zhou B."/>
            <person name="Zhang Y."/>
            <person name="Chen Z."/>
            <person name="Xu S."/>
            <person name="Zhu R."/>
            <person name="Wang S."/>
            <person name="Zhang T."/>
            <person name="Zhao G."/>
        </authorList>
    </citation>
    <scope>NUCLEOTIDE SEQUENCE [LARGE SCALE GENOMIC DNA]</scope>
    <source>
        <strain evidence="3">cv. Xinhai21</strain>
        <tissue evidence="2">Leaf</tissue>
    </source>
</reference>
<dbReference type="Proteomes" id="UP000239757">
    <property type="component" value="Unassembled WGS sequence"/>
</dbReference>
<gene>
    <name evidence="2" type="ORF">GOBAR_AA27567</name>
</gene>
<feature type="region of interest" description="Disordered" evidence="1">
    <location>
        <begin position="213"/>
        <end position="242"/>
    </location>
</feature>
<dbReference type="EMBL" id="KZ666864">
    <property type="protein sequence ID" value="PPR93109.1"/>
    <property type="molecule type" value="Genomic_DNA"/>
</dbReference>
<accession>A0A2P5WPU1</accession>
<organism evidence="2 3">
    <name type="scientific">Gossypium barbadense</name>
    <name type="common">Sea Island cotton</name>
    <name type="synonym">Hibiscus barbadensis</name>
    <dbReference type="NCBI Taxonomy" id="3634"/>
    <lineage>
        <taxon>Eukaryota</taxon>
        <taxon>Viridiplantae</taxon>
        <taxon>Streptophyta</taxon>
        <taxon>Embryophyta</taxon>
        <taxon>Tracheophyta</taxon>
        <taxon>Spermatophyta</taxon>
        <taxon>Magnoliopsida</taxon>
        <taxon>eudicotyledons</taxon>
        <taxon>Gunneridae</taxon>
        <taxon>Pentapetalae</taxon>
        <taxon>rosids</taxon>
        <taxon>malvids</taxon>
        <taxon>Malvales</taxon>
        <taxon>Malvaceae</taxon>
        <taxon>Malvoideae</taxon>
        <taxon>Gossypium</taxon>
    </lineage>
</organism>
<evidence type="ECO:0000313" key="3">
    <source>
        <dbReference type="Proteomes" id="UP000239757"/>
    </source>
</evidence>
<protein>
    <submittedName>
        <fullName evidence="2">Uncharacterized protein</fullName>
    </submittedName>
</protein>